<comment type="similarity">
    <text evidence="3">Belongs to the TVP38/TMEM64 family.</text>
</comment>
<feature type="transmembrane region" description="Helical" evidence="11">
    <location>
        <begin position="276"/>
        <end position="297"/>
    </location>
</feature>
<feature type="transmembrane region" description="Helical" evidence="11">
    <location>
        <begin position="160"/>
        <end position="178"/>
    </location>
</feature>
<evidence type="ECO:0000259" key="12">
    <source>
        <dbReference type="Pfam" id="PF09335"/>
    </source>
</evidence>
<dbReference type="GO" id="GO:0016192">
    <property type="term" value="P:vesicle-mediated transport"/>
    <property type="evidence" value="ECO:0007669"/>
    <property type="project" value="TreeGrafter"/>
</dbReference>
<evidence type="ECO:0000256" key="6">
    <source>
        <dbReference type="ARBA" id="ARBA00022692"/>
    </source>
</evidence>
<gene>
    <name evidence="13" type="primary">TVP38</name>
    <name evidence="13" type="ORF">HETSPECPRED_004704</name>
</gene>
<organism evidence="13 14">
    <name type="scientific">Heterodermia speciosa</name>
    <dbReference type="NCBI Taxonomy" id="116794"/>
    <lineage>
        <taxon>Eukaryota</taxon>
        <taxon>Fungi</taxon>
        <taxon>Dikarya</taxon>
        <taxon>Ascomycota</taxon>
        <taxon>Pezizomycotina</taxon>
        <taxon>Lecanoromycetes</taxon>
        <taxon>OSLEUM clade</taxon>
        <taxon>Lecanoromycetidae</taxon>
        <taxon>Caliciales</taxon>
        <taxon>Physciaceae</taxon>
        <taxon>Heterodermia</taxon>
    </lineage>
</organism>
<proteinExistence type="inferred from homology"/>
<name>A0A8H3IIF0_9LECA</name>
<dbReference type="InterPro" id="IPR032816">
    <property type="entry name" value="VTT_dom"/>
</dbReference>
<evidence type="ECO:0000256" key="3">
    <source>
        <dbReference type="ARBA" id="ARBA00008640"/>
    </source>
</evidence>
<protein>
    <recommendedName>
        <fullName evidence="4">Golgi apparatus membrane protein TVP38</fullName>
    </recommendedName>
    <alternativeName>
        <fullName evidence="5">Golgi apparatus membrane protein tvp38</fullName>
    </alternativeName>
</protein>
<feature type="transmembrane region" description="Helical" evidence="11">
    <location>
        <begin position="84"/>
        <end position="103"/>
    </location>
</feature>
<dbReference type="OrthoDB" id="166803at2759"/>
<dbReference type="InterPro" id="IPR051076">
    <property type="entry name" value="Golgi_membrane_TVP38/TMEM64"/>
</dbReference>
<evidence type="ECO:0000256" key="9">
    <source>
        <dbReference type="ARBA" id="ARBA00023136"/>
    </source>
</evidence>
<comment type="function">
    <text evidence="1">Golgi membrane protein involved in vesicular trafficking and spindle migration.</text>
</comment>
<dbReference type="AlphaFoldDB" id="A0A8H3IIF0"/>
<feature type="transmembrane region" description="Helical" evidence="11">
    <location>
        <begin position="237"/>
        <end position="256"/>
    </location>
</feature>
<evidence type="ECO:0000256" key="5">
    <source>
        <dbReference type="ARBA" id="ARBA00020673"/>
    </source>
</evidence>
<dbReference type="PANTHER" id="PTHR47549:SF1">
    <property type="entry name" value="GOLGI APPARATUS MEMBRANE PROTEIN TVP38"/>
    <property type="match status" value="1"/>
</dbReference>
<evidence type="ECO:0000256" key="8">
    <source>
        <dbReference type="ARBA" id="ARBA00023034"/>
    </source>
</evidence>
<evidence type="ECO:0000313" key="14">
    <source>
        <dbReference type="Proteomes" id="UP000664521"/>
    </source>
</evidence>
<dbReference type="Pfam" id="PF09335">
    <property type="entry name" value="VTT_dom"/>
    <property type="match status" value="1"/>
</dbReference>
<dbReference type="GO" id="GO:0000022">
    <property type="term" value="P:mitotic spindle elongation"/>
    <property type="evidence" value="ECO:0007669"/>
    <property type="project" value="TreeGrafter"/>
</dbReference>
<evidence type="ECO:0000256" key="11">
    <source>
        <dbReference type="SAM" id="Phobius"/>
    </source>
</evidence>
<sequence>MPADYSSTARALALPISPPNSPPVPHHSKPVAWIRRQSGQPLIRNDPSQKDRGRNLRGSLIENAEKIHRKVYRTMEKMSPLQRALVAFGGIVTLVLAVLFLVFNERIFRRLSPVAVKWKELRGGWLILWAMTFITAFPPVIGYSSCITIAGFVYGFPEGWFIVATATVAGSTCSFIASRSLLSNFVHRLVANDTRFEALSLVLKYDGLKLLCMIRLCPLPYSISNGAISTFPTVEPAMFALATAIITPKLLIHIFIGSRLAAIAKSGEKMDAGTKAINWISIIVGMIIGAVTGWLIYRRTVARSQQLEAEERNKVRGSTTRTAGFSDEPDEQSTGTTKLSDDDIDFLDHDGTGGAYRDELIDDEDDVFRYADADEEDAISLQRQPPRQ</sequence>
<dbReference type="EMBL" id="CAJPDS010000029">
    <property type="protein sequence ID" value="CAF9922045.1"/>
    <property type="molecule type" value="Genomic_DNA"/>
</dbReference>
<feature type="region of interest" description="Disordered" evidence="10">
    <location>
        <begin position="307"/>
        <end position="346"/>
    </location>
</feature>
<reference evidence="13" key="1">
    <citation type="submission" date="2021-03" db="EMBL/GenBank/DDBJ databases">
        <authorList>
            <person name="Tagirdzhanova G."/>
        </authorList>
    </citation>
    <scope>NUCLEOTIDE SEQUENCE</scope>
</reference>
<keyword evidence="6 11" id="KW-0812">Transmembrane</keyword>
<keyword evidence="8" id="KW-0333">Golgi apparatus</keyword>
<feature type="domain" description="VTT" evidence="12">
    <location>
        <begin position="145"/>
        <end position="258"/>
    </location>
</feature>
<keyword evidence="14" id="KW-1185">Reference proteome</keyword>
<dbReference type="PANTHER" id="PTHR47549">
    <property type="entry name" value="GOLGI APPARATUS MEMBRANE PROTEIN TVP38-RELATED"/>
    <property type="match status" value="1"/>
</dbReference>
<comment type="caution">
    <text evidence="13">The sequence shown here is derived from an EMBL/GenBank/DDBJ whole genome shotgun (WGS) entry which is preliminary data.</text>
</comment>
<dbReference type="Proteomes" id="UP000664521">
    <property type="component" value="Unassembled WGS sequence"/>
</dbReference>
<evidence type="ECO:0000256" key="10">
    <source>
        <dbReference type="SAM" id="MobiDB-lite"/>
    </source>
</evidence>
<comment type="subcellular location">
    <subcellularLocation>
        <location evidence="2">Golgi apparatus membrane</location>
        <topology evidence="2">Multi-pass membrane protein</topology>
    </subcellularLocation>
</comment>
<evidence type="ECO:0000256" key="4">
    <source>
        <dbReference type="ARBA" id="ARBA00013533"/>
    </source>
</evidence>
<feature type="transmembrane region" description="Helical" evidence="11">
    <location>
        <begin position="124"/>
        <end position="154"/>
    </location>
</feature>
<keyword evidence="7 11" id="KW-1133">Transmembrane helix</keyword>
<evidence type="ECO:0000313" key="13">
    <source>
        <dbReference type="EMBL" id="CAF9922045.1"/>
    </source>
</evidence>
<evidence type="ECO:0000256" key="2">
    <source>
        <dbReference type="ARBA" id="ARBA00004653"/>
    </source>
</evidence>
<keyword evidence="9 11" id="KW-0472">Membrane</keyword>
<evidence type="ECO:0000256" key="1">
    <source>
        <dbReference type="ARBA" id="ARBA00002978"/>
    </source>
</evidence>
<evidence type="ECO:0000256" key="7">
    <source>
        <dbReference type="ARBA" id="ARBA00022989"/>
    </source>
</evidence>
<dbReference type="GO" id="GO:0000139">
    <property type="term" value="C:Golgi membrane"/>
    <property type="evidence" value="ECO:0007669"/>
    <property type="project" value="UniProtKB-SubCell"/>
</dbReference>
<accession>A0A8H3IIF0</accession>